<dbReference type="Proteomes" id="UP000010798">
    <property type="component" value="Chromosome"/>
</dbReference>
<accession>L0DE28</accession>
<dbReference type="OrthoDB" id="256687at2"/>
<keyword evidence="2" id="KW-1185">Reference proteome</keyword>
<dbReference type="HOGENOM" id="CLU_597033_0_0_0"/>
<dbReference type="STRING" id="886293.Sinac_3230"/>
<organism evidence="1 2">
    <name type="scientific">Singulisphaera acidiphila (strain ATCC BAA-1392 / DSM 18658 / VKM B-2454 / MOB10)</name>
    <dbReference type="NCBI Taxonomy" id="886293"/>
    <lineage>
        <taxon>Bacteria</taxon>
        <taxon>Pseudomonadati</taxon>
        <taxon>Planctomycetota</taxon>
        <taxon>Planctomycetia</taxon>
        <taxon>Isosphaerales</taxon>
        <taxon>Isosphaeraceae</taxon>
        <taxon>Singulisphaera</taxon>
    </lineage>
</organism>
<dbReference type="KEGG" id="saci:Sinac_3230"/>
<dbReference type="eggNOG" id="COG3356">
    <property type="taxonomic scope" value="Bacteria"/>
</dbReference>
<gene>
    <name evidence="1" type="ordered locus">Sinac_3230</name>
</gene>
<reference evidence="1 2" key="1">
    <citation type="submission" date="2012-02" db="EMBL/GenBank/DDBJ databases">
        <title>Complete sequence of chromosome of Singulisphaera acidiphila DSM 18658.</title>
        <authorList>
            <consortium name="US DOE Joint Genome Institute (JGI-PGF)"/>
            <person name="Lucas S."/>
            <person name="Copeland A."/>
            <person name="Lapidus A."/>
            <person name="Glavina del Rio T."/>
            <person name="Dalin E."/>
            <person name="Tice H."/>
            <person name="Bruce D."/>
            <person name="Goodwin L."/>
            <person name="Pitluck S."/>
            <person name="Peters L."/>
            <person name="Ovchinnikova G."/>
            <person name="Chertkov O."/>
            <person name="Kyrpides N."/>
            <person name="Mavromatis K."/>
            <person name="Ivanova N."/>
            <person name="Brettin T."/>
            <person name="Detter J.C."/>
            <person name="Han C."/>
            <person name="Larimer F."/>
            <person name="Land M."/>
            <person name="Hauser L."/>
            <person name="Markowitz V."/>
            <person name="Cheng J.-F."/>
            <person name="Hugenholtz P."/>
            <person name="Woyke T."/>
            <person name="Wu D."/>
            <person name="Tindall B."/>
            <person name="Pomrenke H."/>
            <person name="Brambilla E."/>
            <person name="Klenk H.-P."/>
            <person name="Eisen J.A."/>
        </authorList>
    </citation>
    <scope>NUCLEOTIDE SEQUENCE [LARGE SCALE GENOMIC DNA]</scope>
    <source>
        <strain evidence="2">ATCC BAA-1392 / DSM 18658 / VKM B-2454 / MOB10</strain>
    </source>
</reference>
<dbReference type="AlphaFoldDB" id="L0DE28"/>
<evidence type="ECO:0000313" key="1">
    <source>
        <dbReference type="EMBL" id="AGA27502.1"/>
    </source>
</evidence>
<sequence length="487" mass="52989">MGLSSFLNDRLCAASLNGDDRGRGEFAEVTTVMFRNLLTISMVLASAGVGVSGKAGELMAGAAAANLKADDSLVIGGGIGPHKYNGQEGELRATAVVIQDPQGAKVALIECDVLMVNRDVLDRAAHEIEKATGVPFDNILINATHTHHAPTTVTVHGYHREEAFTQQVGDKVVEAAVAANKRLTPVTMDFRLGEESSVGRNSRLLLANGMIYWTGSQEDFVRPTGPFDPELPVWAFRRKDGSVEALMFNHSTHTIGTKKPGVRSPGFYGMAAQELEPELGGTVLFFEGASGSTHNLELNGPEMTTRIKQAVLDALGRAKPQPVDVVRGIRKEVTIKVRDFDDAKDDAAVTAYEAHKIKDPKTAQFVIDVFRDMRKELAPLKGQERKTWVQAIRIGDTAVVGVPAEFFTVLGQDIKRRSPFRFTYVFELANDYIGYVPDRKGHELGGYQTWTGLHSFVPPGTGEMIVDEALSLLKTLHDEPPATVQAR</sequence>
<evidence type="ECO:0000313" key="2">
    <source>
        <dbReference type="Proteomes" id="UP000010798"/>
    </source>
</evidence>
<protein>
    <submittedName>
        <fullName evidence="1">Neutral/alkaline non-lysosomal ceramidase</fullName>
    </submittedName>
</protein>
<proteinExistence type="predicted"/>
<name>L0DE28_SINAD</name>
<dbReference type="EMBL" id="CP003364">
    <property type="protein sequence ID" value="AGA27502.1"/>
    <property type="molecule type" value="Genomic_DNA"/>
</dbReference>